<dbReference type="PANTHER" id="PTHR10772">
    <property type="entry name" value="10 KDA HEAT SHOCK PROTEIN"/>
    <property type="match status" value="1"/>
</dbReference>
<evidence type="ECO:0008006" key="4">
    <source>
        <dbReference type="Google" id="ProtNLM"/>
    </source>
</evidence>
<dbReference type="NCBIfam" id="NF001533">
    <property type="entry name" value="PRK00364.2-4"/>
    <property type="match status" value="1"/>
</dbReference>
<dbReference type="CDD" id="cd00320">
    <property type="entry name" value="cpn10"/>
    <property type="match status" value="1"/>
</dbReference>
<dbReference type="NCBIfam" id="NF001531">
    <property type="entry name" value="PRK00364.2-2"/>
    <property type="match status" value="1"/>
</dbReference>
<dbReference type="GO" id="GO:0046872">
    <property type="term" value="F:metal ion binding"/>
    <property type="evidence" value="ECO:0007669"/>
    <property type="project" value="TreeGrafter"/>
</dbReference>
<organism evidence="3">
    <name type="scientific">marine sediment metagenome</name>
    <dbReference type="NCBI Taxonomy" id="412755"/>
    <lineage>
        <taxon>unclassified sequences</taxon>
        <taxon>metagenomes</taxon>
        <taxon>ecological metagenomes</taxon>
    </lineage>
</organism>
<dbReference type="HAMAP" id="MF_00580">
    <property type="entry name" value="CH10"/>
    <property type="match status" value="1"/>
</dbReference>
<sequence>MQIRKAFFCTVQKLLGELKNMNIRPLQDRVIVKRLEEETKSAGGIVLTGSAAEKSTRGEVVAVGNGRVLENGDVRALEVKAGDTVLFGSYVEKVEKIEGQEYLIMREDNILGIVG</sequence>
<dbReference type="PRINTS" id="PR00297">
    <property type="entry name" value="CHAPERONIN10"/>
</dbReference>
<dbReference type="Pfam" id="PF00166">
    <property type="entry name" value="Cpn10"/>
    <property type="match status" value="1"/>
</dbReference>
<dbReference type="InterPro" id="IPR011032">
    <property type="entry name" value="GroES-like_sf"/>
</dbReference>
<comment type="similarity">
    <text evidence="1">Belongs to the GroES chaperonin family.</text>
</comment>
<accession>A0A0F9U659</accession>
<dbReference type="GO" id="GO:0051087">
    <property type="term" value="F:protein-folding chaperone binding"/>
    <property type="evidence" value="ECO:0007669"/>
    <property type="project" value="TreeGrafter"/>
</dbReference>
<dbReference type="AlphaFoldDB" id="A0A0F9U659"/>
<keyword evidence="2" id="KW-0143">Chaperone</keyword>
<dbReference type="GO" id="GO:0005524">
    <property type="term" value="F:ATP binding"/>
    <property type="evidence" value="ECO:0007669"/>
    <property type="project" value="InterPro"/>
</dbReference>
<dbReference type="Gene3D" id="2.30.33.40">
    <property type="entry name" value="GroES chaperonin"/>
    <property type="match status" value="1"/>
</dbReference>
<dbReference type="NCBIfam" id="NF001526">
    <property type="entry name" value="PRK00364.1-1"/>
    <property type="match status" value="1"/>
</dbReference>
<comment type="caution">
    <text evidence="3">The sequence shown here is derived from an EMBL/GenBank/DDBJ whole genome shotgun (WGS) entry which is preliminary data.</text>
</comment>
<dbReference type="GO" id="GO:0044183">
    <property type="term" value="F:protein folding chaperone"/>
    <property type="evidence" value="ECO:0007669"/>
    <property type="project" value="InterPro"/>
</dbReference>
<evidence type="ECO:0000256" key="1">
    <source>
        <dbReference type="ARBA" id="ARBA00006975"/>
    </source>
</evidence>
<dbReference type="PANTHER" id="PTHR10772:SF58">
    <property type="entry name" value="CO-CHAPERONIN GROES"/>
    <property type="match status" value="1"/>
</dbReference>
<protein>
    <recommendedName>
        <fullName evidence="4">10 kDa chaperonin</fullName>
    </recommendedName>
</protein>
<dbReference type="InterPro" id="IPR018369">
    <property type="entry name" value="Chaprnonin_Cpn10_CS"/>
</dbReference>
<dbReference type="SUPFAM" id="SSF50129">
    <property type="entry name" value="GroES-like"/>
    <property type="match status" value="1"/>
</dbReference>
<dbReference type="InterPro" id="IPR037124">
    <property type="entry name" value="Chaperonin_GroES_sf"/>
</dbReference>
<dbReference type="NCBIfam" id="NF001527">
    <property type="entry name" value="PRK00364.1-2"/>
    <property type="match status" value="1"/>
</dbReference>
<gene>
    <name evidence="3" type="ORF">LCGC14_0645730</name>
</gene>
<proteinExistence type="inferred from homology"/>
<dbReference type="EMBL" id="LAZR01001181">
    <property type="protein sequence ID" value="KKN49158.1"/>
    <property type="molecule type" value="Genomic_DNA"/>
</dbReference>
<dbReference type="SMART" id="SM00883">
    <property type="entry name" value="Cpn10"/>
    <property type="match status" value="1"/>
</dbReference>
<evidence type="ECO:0000256" key="2">
    <source>
        <dbReference type="ARBA" id="ARBA00023186"/>
    </source>
</evidence>
<dbReference type="PROSITE" id="PS00681">
    <property type="entry name" value="CHAPERONINS_CPN10"/>
    <property type="match status" value="1"/>
</dbReference>
<dbReference type="GO" id="GO:0051082">
    <property type="term" value="F:unfolded protein binding"/>
    <property type="evidence" value="ECO:0007669"/>
    <property type="project" value="TreeGrafter"/>
</dbReference>
<name>A0A0F9U659_9ZZZZ</name>
<reference evidence="3" key="1">
    <citation type="journal article" date="2015" name="Nature">
        <title>Complex archaea that bridge the gap between prokaryotes and eukaryotes.</title>
        <authorList>
            <person name="Spang A."/>
            <person name="Saw J.H."/>
            <person name="Jorgensen S.L."/>
            <person name="Zaremba-Niedzwiedzka K."/>
            <person name="Martijn J."/>
            <person name="Lind A.E."/>
            <person name="van Eijk R."/>
            <person name="Schleper C."/>
            <person name="Guy L."/>
            <person name="Ettema T.J."/>
        </authorList>
    </citation>
    <scope>NUCLEOTIDE SEQUENCE</scope>
</reference>
<evidence type="ECO:0000313" key="3">
    <source>
        <dbReference type="EMBL" id="KKN49158.1"/>
    </source>
</evidence>
<dbReference type="FunFam" id="2.30.33.40:FF:000001">
    <property type="entry name" value="10 kDa chaperonin"/>
    <property type="match status" value="1"/>
</dbReference>
<dbReference type="InterPro" id="IPR020818">
    <property type="entry name" value="Chaperonin_GroES"/>
</dbReference>